<evidence type="ECO:0000259" key="1">
    <source>
        <dbReference type="PROSITE" id="PS50943"/>
    </source>
</evidence>
<dbReference type="InterPro" id="IPR001387">
    <property type="entry name" value="Cro/C1-type_HTH"/>
</dbReference>
<dbReference type="Pfam" id="PF01381">
    <property type="entry name" value="HTH_3"/>
    <property type="match status" value="1"/>
</dbReference>
<dbReference type="Pfam" id="PF19054">
    <property type="entry name" value="DUF5753"/>
    <property type="match status" value="1"/>
</dbReference>
<name>A0A428Z1K7_KIBAR</name>
<dbReference type="AlphaFoldDB" id="A0A428Z1K7"/>
<dbReference type="InterPro" id="IPR043917">
    <property type="entry name" value="DUF5753"/>
</dbReference>
<protein>
    <recommendedName>
        <fullName evidence="1">HTH cro/C1-type domain-containing protein</fullName>
    </recommendedName>
</protein>
<sequence>MARRRDALAARRAACGYSRESLGLRVGIDFTTIGRWERGTLTPAPYRRRKLAAALEVSLQELDVLLHPAERPSYAECDFSTRREVMVDMVRLTGTTMATRAFGKVTEYASSTSSNLARPNGLVVRIHEDYQAARYSEVARALPWAVSTVDTLLEECSGDRQREAYRLRYGLAIAEAKLANKIGDSAAATQAAGVARSTAESADARFGNAAAAHQEACAMLNAGRNREAEDLVVLSFDDMNEPDVAFTETLLGIQETQVPGQTRLVQQALDDISANALDPDDTLALIQSIHRRR</sequence>
<dbReference type="CDD" id="cd00093">
    <property type="entry name" value="HTH_XRE"/>
    <property type="match status" value="1"/>
</dbReference>
<gene>
    <name evidence="2" type="ORF">DMH04_33000</name>
</gene>
<dbReference type="SMART" id="SM00530">
    <property type="entry name" value="HTH_XRE"/>
    <property type="match status" value="1"/>
</dbReference>
<dbReference type="OrthoDB" id="3504495at2"/>
<dbReference type="InterPro" id="IPR010982">
    <property type="entry name" value="Lambda_DNA-bd_dom_sf"/>
</dbReference>
<dbReference type="EMBL" id="QHKI01000035">
    <property type="protein sequence ID" value="RSM78682.1"/>
    <property type="molecule type" value="Genomic_DNA"/>
</dbReference>
<feature type="domain" description="HTH cro/C1-type" evidence="1">
    <location>
        <begin position="8"/>
        <end position="62"/>
    </location>
</feature>
<reference evidence="2 3" key="1">
    <citation type="submission" date="2018-05" db="EMBL/GenBank/DDBJ databases">
        <title>Evolution of GPA BGCs.</title>
        <authorList>
            <person name="Waglechner N."/>
            <person name="Wright G.D."/>
        </authorList>
    </citation>
    <scope>NUCLEOTIDE SEQUENCE [LARGE SCALE GENOMIC DNA]</scope>
    <source>
        <strain evidence="2 3">A82846</strain>
    </source>
</reference>
<organism evidence="2 3">
    <name type="scientific">Kibdelosporangium aridum</name>
    <dbReference type="NCBI Taxonomy" id="2030"/>
    <lineage>
        <taxon>Bacteria</taxon>
        <taxon>Bacillati</taxon>
        <taxon>Actinomycetota</taxon>
        <taxon>Actinomycetes</taxon>
        <taxon>Pseudonocardiales</taxon>
        <taxon>Pseudonocardiaceae</taxon>
        <taxon>Kibdelosporangium</taxon>
    </lineage>
</organism>
<dbReference type="PROSITE" id="PS50943">
    <property type="entry name" value="HTH_CROC1"/>
    <property type="match status" value="1"/>
</dbReference>
<evidence type="ECO:0000313" key="3">
    <source>
        <dbReference type="Proteomes" id="UP000287547"/>
    </source>
</evidence>
<evidence type="ECO:0000313" key="2">
    <source>
        <dbReference type="EMBL" id="RSM78682.1"/>
    </source>
</evidence>
<dbReference type="GO" id="GO:0003677">
    <property type="term" value="F:DNA binding"/>
    <property type="evidence" value="ECO:0007669"/>
    <property type="project" value="InterPro"/>
</dbReference>
<proteinExistence type="predicted"/>
<dbReference type="SUPFAM" id="SSF47413">
    <property type="entry name" value="lambda repressor-like DNA-binding domains"/>
    <property type="match status" value="1"/>
</dbReference>
<comment type="caution">
    <text evidence="2">The sequence shown here is derived from an EMBL/GenBank/DDBJ whole genome shotgun (WGS) entry which is preliminary data.</text>
</comment>
<accession>A0A428Z1K7</accession>
<dbReference type="Proteomes" id="UP000287547">
    <property type="component" value="Unassembled WGS sequence"/>
</dbReference>
<dbReference type="Gene3D" id="1.10.260.40">
    <property type="entry name" value="lambda repressor-like DNA-binding domains"/>
    <property type="match status" value="1"/>
</dbReference>